<dbReference type="EMBL" id="CP147251">
    <property type="protein sequence ID" value="WYJ76050.1"/>
    <property type="molecule type" value="Genomic_DNA"/>
</dbReference>
<dbReference type="CDD" id="cd09019">
    <property type="entry name" value="galactose_mutarotase_like"/>
    <property type="match status" value="1"/>
</dbReference>
<dbReference type="InterPro" id="IPR047215">
    <property type="entry name" value="Galactose_mutarotase-like"/>
</dbReference>
<sequence length="347" mass="38866">MNQEKFGVTKTGEAVFLYTFENENGLKMTVSNIGAVLTNLWVPDKEGTVRDVVLGFDTVEGYEANDDLYLGSTIGRNANRIANACFELDGVVYQLAKNDGENNLHSGKAGYQLRVWDVKTVDEINNKITFSLISPDGDQGYPGELTLDVSYQLTENSIVITYQGSSSKDTILNPTNHSYFNLNGHNSGTIINHRLQLQASHFTPMKDSQAIPTGEILSVEQTPMDFRVEKTIGEEIDQAYSQLVYAKGYDHNFVLDNLTKDFARLTGDQSGIVMEATTNLPGVQFYTGNFMSHTLGKEAAVYRFREGLCLETQYFPNAVNESQFKTPLLKKEEVVNYQTRYTFKIDK</sequence>
<name>A0ABZ2SJM5_9ENTE</name>
<evidence type="ECO:0000256" key="4">
    <source>
        <dbReference type="ARBA" id="ARBA00013185"/>
    </source>
</evidence>
<dbReference type="PROSITE" id="PS00545">
    <property type="entry name" value="ALDOSE_1_EPIMERASE"/>
    <property type="match status" value="1"/>
</dbReference>
<dbReference type="PIRSF" id="PIRSF005096">
    <property type="entry name" value="GALM"/>
    <property type="match status" value="1"/>
</dbReference>
<accession>A0ABZ2SJM5</accession>
<dbReference type="Gene3D" id="2.70.98.10">
    <property type="match status" value="1"/>
</dbReference>
<evidence type="ECO:0000256" key="3">
    <source>
        <dbReference type="ARBA" id="ARBA00006206"/>
    </source>
</evidence>
<dbReference type="PANTHER" id="PTHR10091">
    <property type="entry name" value="ALDOSE-1-EPIMERASE"/>
    <property type="match status" value="1"/>
</dbReference>
<dbReference type="Proteomes" id="UP000664701">
    <property type="component" value="Chromosome"/>
</dbReference>
<dbReference type="InterPro" id="IPR014718">
    <property type="entry name" value="GH-type_carb-bd"/>
</dbReference>
<proteinExistence type="inferred from homology"/>
<organism evidence="9 10">
    <name type="scientific">Candidatus Enterococcus lowellii</name>
    <dbReference type="NCBI Taxonomy" id="2230877"/>
    <lineage>
        <taxon>Bacteria</taxon>
        <taxon>Bacillati</taxon>
        <taxon>Bacillota</taxon>
        <taxon>Bacilli</taxon>
        <taxon>Lactobacillales</taxon>
        <taxon>Enterococcaceae</taxon>
        <taxon>Enterococcus</taxon>
    </lineage>
</organism>
<evidence type="ECO:0000256" key="8">
    <source>
        <dbReference type="PIRNR" id="PIRNR005096"/>
    </source>
</evidence>
<keyword evidence="6 8" id="KW-0413">Isomerase</keyword>
<evidence type="ECO:0000256" key="5">
    <source>
        <dbReference type="ARBA" id="ARBA00014165"/>
    </source>
</evidence>
<keyword evidence="7 8" id="KW-0119">Carbohydrate metabolism</keyword>
<reference evidence="9 10" key="1">
    <citation type="submission" date="2024-03" db="EMBL/GenBank/DDBJ databases">
        <title>The Genome Sequence of Enterococcus sp. DIV2402.</title>
        <authorList>
            <consortium name="The Broad Institute Genomics Platform"/>
            <consortium name="The Broad Institute Microbial Omics Core"/>
            <consortium name="The Broad Institute Genomic Center for Infectious Diseases"/>
            <person name="Earl A."/>
            <person name="Manson A."/>
            <person name="Gilmore M."/>
            <person name="Schwartman J."/>
            <person name="Shea T."/>
            <person name="Abouelleil A."/>
            <person name="Cao P."/>
            <person name="Chapman S."/>
            <person name="Cusick C."/>
            <person name="Young S."/>
            <person name="Neafsey D."/>
            <person name="Nusbaum C."/>
            <person name="Birren B."/>
        </authorList>
    </citation>
    <scope>NUCLEOTIDE SEQUENCE [LARGE SCALE GENOMIC DNA]</scope>
    <source>
        <strain evidence="9 10">DIV2402</strain>
    </source>
</reference>
<dbReference type="EC" id="5.1.3.3" evidence="4 8"/>
<dbReference type="Pfam" id="PF01263">
    <property type="entry name" value="Aldose_epim"/>
    <property type="match status" value="1"/>
</dbReference>
<keyword evidence="10" id="KW-1185">Reference proteome</keyword>
<evidence type="ECO:0000256" key="1">
    <source>
        <dbReference type="ARBA" id="ARBA00001614"/>
    </source>
</evidence>
<gene>
    <name evidence="9" type="ORF">DOK78_000667</name>
</gene>
<comment type="similarity">
    <text evidence="3 8">Belongs to the aldose epimerase family.</text>
</comment>
<evidence type="ECO:0000313" key="9">
    <source>
        <dbReference type="EMBL" id="WYJ76050.1"/>
    </source>
</evidence>
<evidence type="ECO:0000256" key="6">
    <source>
        <dbReference type="ARBA" id="ARBA00023235"/>
    </source>
</evidence>
<dbReference type="NCBIfam" id="NF008277">
    <property type="entry name" value="PRK11055.1"/>
    <property type="match status" value="1"/>
</dbReference>
<dbReference type="SUPFAM" id="SSF74650">
    <property type="entry name" value="Galactose mutarotase-like"/>
    <property type="match status" value="1"/>
</dbReference>
<dbReference type="PANTHER" id="PTHR10091:SF0">
    <property type="entry name" value="GALACTOSE MUTAROTASE"/>
    <property type="match status" value="1"/>
</dbReference>
<dbReference type="InterPro" id="IPR018052">
    <property type="entry name" value="Ald1_epimerase_CS"/>
</dbReference>
<dbReference type="InterPro" id="IPR008183">
    <property type="entry name" value="Aldose_1/G6P_1-epimerase"/>
</dbReference>
<comment type="catalytic activity">
    <reaction evidence="1 8">
        <text>alpha-D-glucose = beta-D-glucose</text>
        <dbReference type="Rhea" id="RHEA:10264"/>
        <dbReference type="ChEBI" id="CHEBI:15903"/>
        <dbReference type="ChEBI" id="CHEBI:17925"/>
        <dbReference type="EC" id="5.1.3.3"/>
    </reaction>
</comment>
<evidence type="ECO:0000256" key="2">
    <source>
        <dbReference type="ARBA" id="ARBA00005028"/>
    </source>
</evidence>
<evidence type="ECO:0000256" key="7">
    <source>
        <dbReference type="ARBA" id="ARBA00023277"/>
    </source>
</evidence>
<dbReference type="InterPro" id="IPR011013">
    <property type="entry name" value="Gal_mutarotase_sf_dom"/>
</dbReference>
<dbReference type="InterPro" id="IPR015443">
    <property type="entry name" value="Aldose_1-epimerase"/>
</dbReference>
<comment type="pathway">
    <text evidence="2 8">Carbohydrate metabolism; hexose metabolism.</text>
</comment>
<protein>
    <recommendedName>
        <fullName evidence="5 8">Aldose 1-epimerase</fullName>
        <ecNumber evidence="4 8">5.1.3.3</ecNumber>
    </recommendedName>
</protein>
<dbReference type="RefSeq" id="WP_207942241.1">
    <property type="nucleotide sequence ID" value="NZ_CP147251.1"/>
</dbReference>
<evidence type="ECO:0000313" key="10">
    <source>
        <dbReference type="Proteomes" id="UP000664701"/>
    </source>
</evidence>